<dbReference type="InterPro" id="IPR004041">
    <property type="entry name" value="NAF_dom"/>
</dbReference>
<feature type="region of interest" description="Disordered" evidence="14">
    <location>
        <begin position="436"/>
        <end position="458"/>
    </location>
</feature>
<dbReference type="Pfam" id="PF03822">
    <property type="entry name" value="NAF"/>
    <property type="match status" value="1"/>
</dbReference>
<evidence type="ECO:0000256" key="14">
    <source>
        <dbReference type="SAM" id="MobiDB-lite"/>
    </source>
</evidence>
<organism evidence="17 18">
    <name type="scientific">Sphenostylis stenocarpa</name>
    <dbReference type="NCBI Taxonomy" id="92480"/>
    <lineage>
        <taxon>Eukaryota</taxon>
        <taxon>Viridiplantae</taxon>
        <taxon>Streptophyta</taxon>
        <taxon>Embryophyta</taxon>
        <taxon>Tracheophyta</taxon>
        <taxon>Spermatophyta</taxon>
        <taxon>Magnoliopsida</taxon>
        <taxon>eudicotyledons</taxon>
        <taxon>Gunneridae</taxon>
        <taxon>Pentapetalae</taxon>
        <taxon>rosids</taxon>
        <taxon>fabids</taxon>
        <taxon>Fabales</taxon>
        <taxon>Fabaceae</taxon>
        <taxon>Papilionoideae</taxon>
        <taxon>50 kb inversion clade</taxon>
        <taxon>NPAAA clade</taxon>
        <taxon>indigoferoid/millettioid clade</taxon>
        <taxon>Phaseoleae</taxon>
        <taxon>Sphenostylis</taxon>
    </lineage>
</organism>
<dbReference type="InterPro" id="IPR011009">
    <property type="entry name" value="Kinase-like_dom_sf"/>
</dbReference>
<dbReference type="GO" id="GO:0004674">
    <property type="term" value="F:protein serine/threonine kinase activity"/>
    <property type="evidence" value="ECO:0007669"/>
    <property type="project" value="UniProtKB-KW"/>
</dbReference>
<keyword evidence="9" id="KW-0464">Manganese</keyword>
<proteinExistence type="inferred from homology"/>
<protein>
    <recommendedName>
        <fullName evidence="3">non-specific serine/threonine protein kinase</fullName>
        <ecNumber evidence="3">2.7.11.1</ecNumber>
    </recommendedName>
</protein>
<dbReference type="Gene3D" id="1.10.510.10">
    <property type="entry name" value="Transferase(Phosphotransferase) domain 1"/>
    <property type="match status" value="1"/>
</dbReference>
<evidence type="ECO:0000256" key="4">
    <source>
        <dbReference type="ARBA" id="ARBA00022527"/>
    </source>
</evidence>
<gene>
    <name evidence="17" type="ORF">AYBTSS11_LOCUS891</name>
</gene>
<dbReference type="GO" id="GO:0007165">
    <property type="term" value="P:signal transduction"/>
    <property type="evidence" value="ECO:0007669"/>
    <property type="project" value="InterPro"/>
</dbReference>
<sequence>MDQMGSVLLERYELGRLLGQGTFAKVYHARNLITGMSVAIKVIDKEKILKVGLVDQIKREVSVMRLIRHPHVIKFYEVMATKTKIYFVMEYAKGGELFNKVLKGKLKVDVARKYFQQLISAVDYCHSREVCHRDLKPENLLLDENDDLMVSDFGLSALTESKCKDGLLHTTCGTPAYVAPEVINRKGYDGMKADVWSCGVILYVLLAGHLPFHDSNLMVMYRKISKGEFKFPKWFEPDVRRLLIRMLNPNPKTRISIDKIMKSSWFKMGWKKPATTATENQELAPLDADGIFKVCENGGPEPKHELTMPCNLNAFDIISFSTGFDLSALFEDTVLKKQMRFMSNKPASSIISKLEEICKQLCLKVTKKDGGLFKLEGSNEGRKGTLGVDAEIFEITPHLHIVEFRKLNGDTMEYQKLFRQDIRPALQDVVWTWQGENPQEEQQQHQVVQEEHQPSPTA</sequence>
<dbReference type="SUPFAM" id="SSF56112">
    <property type="entry name" value="Protein kinase-like (PK-like)"/>
    <property type="match status" value="1"/>
</dbReference>
<dbReference type="AlphaFoldDB" id="A0AA86RMB7"/>
<dbReference type="InterPro" id="IPR000719">
    <property type="entry name" value="Prot_kinase_dom"/>
</dbReference>
<evidence type="ECO:0000256" key="5">
    <source>
        <dbReference type="ARBA" id="ARBA00022679"/>
    </source>
</evidence>
<keyword evidence="7" id="KW-0418">Kinase</keyword>
<accession>A0AA86RMB7</accession>
<evidence type="ECO:0000256" key="7">
    <source>
        <dbReference type="ARBA" id="ARBA00022777"/>
    </source>
</evidence>
<dbReference type="Gene3D" id="3.30.310.80">
    <property type="entry name" value="Kinase associated domain 1, KA1"/>
    <property type="match status" value="1"/>
</dbReference>
<dbReference type="Pfam" id="PF00069">
    <property type="entry name" value="Pkinase"/>
    <property type="match status" value="1"/>
</dbReference>
<reference evidence="17" key="1">
    <citation type="submission" date="2023-10" db="EMBL/GenBank/DDBJ databases">
        <authorList>
            <person name="Domelevo Entfellner J.-B."/>
        </authorList>
    </citation>
    <scope>NUCLEOTIDE SEQUENCE</scope>
</reference>
<feature type="domain" description="NAF" evidence="16">
    <location>
        <begin position="307"/>
        <end position="331"/>
    </location>
</feature>
<feature type="compositionally biased region" description="Basic and acidic residues" evidence="14">
    <location>
        <begin position="448"/>
        <end position="458"/>
    </location>
</feature>
<evidence type="ECO:0000256" key="13">
    <source>
        <dbReference type="RuleBase" id="RU000304"/>
    </source>
</evidence>
<evidence type="ECO:0000256" key="3">
    <source>
        <dbReference type="ARBA" id="ARBA00012513"/>
    </source>
</evidence>
<dbReference type="EC" id="2.7.11.1" evidence="3"/>
<dbReference type="FunFam" id="1.10.510.10:FF:000279">
    <property type="entry name" value="Non-specific serine/threonine protein kinase"/>
    <property type="match status" value="1"/>
</dbReference>
<dbReference type="PANTHER" id="PTHR43895">
    <property type="entry name" value="CALCIUM/CALMODULIN-DEPENDENT PROTEIN KINASE KINASE-RELATED"/>
    <property type="match status" value="1"/>
</dbReference>
<comment type="cofactor">
    <cofactor evidence="1">
        <name>Mn(2+)</name>
        <dbReference type="ChEBI" id="CHEBI:29035"/>
    </cofactor>
</comment>
<dbReference type="CDD" id="cd12195">
    <property type="entry name" value="CIPK_C"/>
    <property type="match status" value="1"/>
</dbReference>
<dbReference type="InterPro" id="IPR017441">
    <property type="entry name" value="Protein_kinase_ATP_BS"/>
</dbReference>
<dbReference type="PROSITE" id="PS00107">
    <property type="entry name" value="PROTEIN_KINASE_ATP"/>
    <property type="match status" value="1"/>
</dbReference>
<evidence type="ECO:0000256" key="9">
    <source>
        <dbReference type="ARBA" id="ARBA00023211"/>
    </source>
</evidence>
<keyword evidence="18" id="KW-1185">Reference proteome</keyword>
<keyword evidence="5" id="KW-0808">Transferase</keyword>
<keyword evidence="4 13" id="KW-0723">Serine/threonine-protein kinase</keyword>
<comment type="catalytic activity">
    <reaction evidence="10">
        <text>L-threonyl-[protein] + ATP = O-phospho-L-threonyl-[protein] + ADP + H(+)</text>
        <dbReference type="Rhea" id="RHEA:46608"/>
        <dbReference type="Rhea" id="RHEA-COMP:11060"/>
        <dbReference type="Rhea" id="RHEA-COMP:11605"/>
        <dbReference type="ChEBI" id="CHEBI:15378"/>
        <dbReference type="ChEBI" id="CHEBI:30013"/>
        <dbReference type="ChEBI" id="CHEBI:30616"/>
        <dbReference type="ChEBI" id="CHEBI:61977"/>
        <dbReference type="ChEBI" id="CHEBI:456216"/>
        <dbReference type="EC" id="2.7.11.1"/>
    </reaction>
</comment>
<keyword evidence="6 12" id="KW-0547">Nucleotide-binding</keyword>
<name>A0AA86RMB7_9FABA</name>
<dbReference type="InterPro" id="IPR008271">
    <property type="entry name" value="Ser/Thr_kinase_AS"/>
</dbReference>
<dbReference type="PROSITE" id="PS00108">
    <property type="entry name" value="PROTEIN_KINASE_ST"/>
    <property type="match status" value="1"/>
</dbReference>
<dbReference type="EMBL" id="OY731398">
    <property type="protein sequence ID" value="CAJ1810787.1"/>
    <property type="molecule type" value="Genomic_DNA"/>
</dbReference>
<evidence type="ECO:0000313" key="17">
    <source>
        <dbReference type="EMBL" id="CAJ1810787.1"/>
    </source>
</evidence>
<dbReference type="PROSITE" id="PS50816">
    <property type="entry name" value="NAF"/>
    <property type="match status" value="1"/>
</dbReference>
<evidence type="ECO:0000256" key="12">
    <source>
        <dbReference type="PROSITE-ProRule" id="PRU10141"/>
    </source>
</evidence>
<evidence type="ECO:0000256" key="10">
    <source>
        <dbReference type="ARBA" id="ARBA00047899"/>
    </source>
</evidence>
<dbReference type="GO" id="GO:0005524">
    <property type="term" value="F:ATP binding"/>
    <property type="evidence" value="ECO:0007669"/>
    <property type="project" value="UniProtKB-UniRule"/>
</dbReference>
<dbReference type="PROSITE" id="PS50011">
    <property type="entry name" value="PROTEIN_KINASE_DOM"/>
    <property type="match status" value="1"/>
</dbReference>
<feature type="binding site" evidence="12">
    <location>
        <position position="41"/>
    </location>
    <ligand>
        <name>ATP</name>
        <dbReference type="ChEBI" id="CHEBI:30616"/>
    </ligand>
</feature>
<evidence type="ECO:0000313" key="18">
    <source>
        <dbReference type="Proteomes" id="UP001189624"/>
    </source>
</evidence>
<dbReference type="PANTHER" id="PTHR43895:SF28">
    <property type="entry name" value="CBL-INTERACTING SERINE_THREONINE-PROTEIN KINASE 15"/>
    <property type="match status" value="1"/>
</dbReference>
<evidence type="ECO:0000259" key="16">
    <source>
        <dbReference type="PROSITE" id="PS50816"/>
    </source>
</evidence>
<dbReference type="Proteomes" id="UP001189624">
    <property type="component" value="Chromosome 1"/>
</dbReference>
<dbReference type="SMART" id="SM00220">
    <property type="entry name" value="S_TKc"/>
    <property type="match status" value="1"/>
</dbReference>
<feature type="domain" description="Protein kinase" evidence="15">
    <location>
        <begin position="12"/>
        <end position="266"/>
    </location>
</feature>
<evidence type="ECO:0000256" key="2">
    <source>
        <dbReference type="ARBA" id="ARBA00006234"/>
    </source>
</evidence>
<dbReference type="Gramene" id="rna-AYBTSS11_LOCUS891">
    <property type="protein sequence ID" value="CAJ1810787.1"/>
    <property type="gene ID" value="gene-AYBTSS11_LOCUS891"/>
</dbReference>
<evidence type="ECO:0000256" key="6">
    <source>
        <dbReference type="ARBA" id="ARBA00022741"/>
    </source>
</evidence>
<dbReference type="FunFam" id="3.30.310.80:FF:000005">
    <property type="entry name" value="Non-specific serine/threonine protein kinase"/>
    <property type="match status" value="1"/>
</dbReference>
<evidence type="ECO:0000256" key="8">
    <source>
        <dbReference type="ARBA" id="ARBA00022840"/>
    </source>
</evidence>
<evidence type="ECO:0000259" key="15">
    <source>
        <dbReference type="PROSITE" id="PS50011"/>
    </source>
</evidence>
<evidence type="ECO:0000256" key="1">
    <source>
        <dbReference type="ARBA" id="ARBA00001936"/>
    </source>
</evidence>
<comment type="catalytic activity">
    <reaction evidence="11">
        <text>L-seryl-[protein] + ATP = O-phospho-L-seryl-[protein] + ADP + H(+)</text>
        <dbReference type="Rhea" id="RHEA:17989"/>
        <dbReference type="Rhea" id="RHEA-COMP:9863"/>
        <dbReference type="Rhea" id="RHEA-COMP:11604"/>
        <dbReference type="ChEBI" id="CHEBI:15378"/>
        <dbReference type="ChEBI" id="CHEBI:29999"/>
        <dbReference type="ChEBI" id="CHEBI:30616"/>
        <dbReference type="ChEBI" id="CHEBI:83421"/>
        <dbReference type="ChEBI" id="CHEBI:456216"/>
        <dbReference type="EC" id="2.7.11.1"/>
    </reaction>
</comment>
<comment type="similarity">
    <text evidence="2">Belongs to the protein kinase superfamily. CAMK Ser/Thr protein kinase family. SNF1 subfamily.</text>
</comment>
<dbReference type="InterPro" id="IPR018451">
    <property type="entry name" value="NAF/FISL_domain"/>
</dbReference>
<keyword evidence="8 12" id="KW-0067">ATP-binding</keyword>
<dbReference type="FunFam" id="3.30.200.20:FF:000096">
    <property type="entry name" value="Non-specific serine/threonine protein kinase"/>
    <property type="match status" value="1"/>
</dbReference>
<evidence type="ECO:0000256" key="11">
    <source>
        <dbReference type="ARBA" id="ARBA00048679"/>
    </source>
</evidence>